<dbReference type="InterPro" id="IPR027417">
    <property type="entry name" value="P-loop_NTPase"/>
</dbReference>
<dbReference type="PANTHER" id="PTHR46082:SF11">
    <property type="entry name" value="AAA+ ATPASE DOMAIN-CONTAINING PROTEIN-RELATED"/>
    <property type="match status" value="1"/>
</dbReference>
<feature type="domain" description="NACHT" evidence="1">
    <location>
        <begin position="33"/>
        <end position="182"/>
    </location>
</feature>
<organism evidence="2 3">
    <name type="scientific">Aspergillus granulosus</name>
    <dbReference type="NCBI Taxonomy" id="176169"/>
    <lineage>
        <taxon>Eukaryota</taxon>
        <taxon>Fungi</taxon>
        <taxon>Dikarya</taxon>
        <taxon>Ascomycota</taxon>
        <taxon>Pezizomycotina</taxon>
        <taxon>Eurotiomycetes</taxon>
        <taxon>Eurotiomycetidae</taxon>
        <taxon>Eurotiales</taxon>
        <taxon>Aspergillaceae</taxon>
        <taxon>Aspergillus</taxon>
        <taxon>Aspergillus subgen. Nidulantes</taxon>
    </lineage>
</organism>
<proteinExistence type="predicted"/>
<sequence length="460" mass="52600">MIPFERNPRFVGRQDEIQKLEDLITIPDGAKRLAIAGLGGVGKTQIALELAYRMRDREPECSIFWIPCTSYEAVEQAFMSIAQMVGLHDVEPAEVKERLRTYFSQTDEKWILIFDNADEMDMWIKGMPPEPPLKNIIPWSENGHVLFTSRNRQLALKLASSNVLSVPDVDQRTAQEILRKLLIRNDLLQDDYVTSALLEQLAFLPLAISQAAAYINQNEISLASYMLLLGKQERSTIEMLSEEFEDDGRYAEIQNPVATTWLVSFLQIQQEDEIASDYLSFMACISPRDIPESILPSTTSAKKRLEALGCLKAYSFVSAQVDDSVLSLHRLVHLATRNWLRTKETFETWIFPDNDHENRQIWRVYLPHALYLVNSTEFQDHQASHNDLLARIGSCLRSDGRYTEAETLFQSVLKIRERVWGPEHPATLTSVNNLGLVLNSQGNQGKYEEAEAMHRRALRD</sequence>
<evidence type="ECO:0000259" key="1">
    <source>
        <dbReference type="Pfam" id="PF05729"/>
    </source>
</evidence>
<name>A0ABR4GRQ8_9EURO</name>
<dbReference type="InterPro" id="IPR053137">
    <property type="entry name" value="NLR-like"/>
</dbReference>
<dbReference type="SUPFAM" id="SSF52540">
    <property type="entry name" value="P-loop containing nucleoside triphosphate hydrolases"/>
    <property type="match status" value="1"/>
</dbReference>
<evidence type="ECO:0000313" key="3">
    <source>
        <dbReference type="Proteomes" id="UP001610334"/>
    </source>
</evidence>
<dbReference type="Pfam" id="PF13424">
    <property type="entry name" value="TPR_12"/>
    <property type="match status" value="1"/>
</dbReference>
<dbReference type="GO" id="GO:0016787">
    <property type="term" value="F:hydrolase activity"/>
    <property type="evidence" value="ECO:0007669"/>
    <property type="project" value="UniProtKB-KW"/>
</dbReference>
<gene>
    <name evidence="2" type="ORF">BJX63DRAFT_426574</name>
</gene>
<dbReference type="Pfam" id="PF05729">
    <property type="entry name" value="NACHT"/>
    <property type="match status" value="1"/>
</dbReference>
<keyword evidence="2" id="KW-0378">Hydrolase</keyword>
<dbReference type="SUPFAM" id="SSF48452">
    <property type="entry name" value="TPR-like"/>
    <property type="match status" value="1"/>
</dbReference>
<protein>
    <submittedName>
        <fullName evidence="2">P-loop containing nucleoside triphosphate hydrolase protein</fullName>
    </submittedName>
</protein>
<dbReference type="Gene3D" id="3.40.50.300">
    <property type="entry name" value="P-loop containing nucleotide triphosphate hydrolases"/>
    <property type="match status" value="1"/>
</dbReference>
<comment type="caution">
    <text evidence="2">The sequence shown here is derived from an EMBL/GenBank/DDBJ whole genome shotgun (WGS) entry which is preliminary data.</text>
</comment>
<dbReference type="InterPro" id="IPR011990">
    <property type="entry name" value="TPR-like_helical_dom_sf"/>
</dbReference>
<reference evidence="2 3" key="1">
    <citation type="submission" date="2024-07" db="EMBL/GenBank/DDBJ databases">
        <title>Section-level genome sequencing and comparative genomics of Aspergillus sections Usti and Cavernicolus.</title>
        <authorList>
            <consortium name="Lawrence Berkeley National Laboratory"/>
            <person name="Nybo J.L."/>
            <person name="Vesth T.C."/>
            <person name="Theobald S."/>
            <person name="Frisvad J.C."/>
            <person name="Larsen T.O."/>
            <person name="Kjaerboelling I."/>
            <person name="Rothschild-Mancinelli K."/>
            <person name="Lyhne E.K."/>
            <person name="Kogle M.E."/>
            <person name="Barry K."/>
            <person name="Clum A."/>
            <person name="Na H."/>
            <person name="Ledsgaard L."/>
            <person name="Lin J."/>
            <person name="Lipzen A."/>
            <person name="Kuo A."/>
            <person name="Riley R."/>
            <person name="Mondo S."/>
            <person name="Labutti K."/>
            <person name="Haridas S."/>
            <person name="Pangalinan J."/>
            <person name="Salamov A.A."/>
            <person name="Simmons B.A."/>
            <person name="Magnuson J.K."/>
            <person name="Chen J."/>
            <person name="Drula E."/>
            <person name="Henrissat B."/>
            <person name="Wiebenga A."/>
            <person name="Lubbers R.J."/>
            <person name="Gomes A.C."/>
            <person name="Makela M.R."/>
            <person name="Stajich J."/>
            <person name="Grigoriev I.V."/>
            <person name="Mortensen U.H."/>
            <person name="De Vries R.P."/>
            <person name="Baker S.E."/>
            <person name="Andersen M.R."/>
        </authorList>
    </citation>
    <scope>NUCLEOTIDE SEQUENCE [LARGE SCALE GENOMIC DNA]</scope>
    <source>
        <strain evidence="2 3">CBS 588.65</strain>
    </source>
</reference>
<dbReference type="Proteomes" id="UP001610334">
    <property type="component" value="Unassembled WGS sequence"/>
</dbReference>
<dbReference type="Gene3D" id="1.25.40.10">
    <property type="entry name" value="Tetratricopeptide repeat domain"/>
    <property type="match status" value="1"/>
</dbReference>
<evidence type="ECO:0000313" key="2">
    <source>
        <dbReference type="EMBL" id="KAL2801696.1"/>
    </source>
</evidence>
<dbReference type="EMBL" id="JBFXLT010000264">
    <property type="protein sequence ID" value="KAL2801696.1"/>
    <property type="molecule type" value="Genomic_DNA"/>
</dbReference>
<dbReference type="InterPro" id="IPR007111">
    <property type="entry name" value="NACHT_NTPase"/>
</dbReference>
<accession>A0ABR4GRQ8</accession>
<dbReference type="PANTHER" id="PTHR46082">
    <property type="entry name" value="ATP/GTP-BINDING PROTEIN-RELATED"/>
    <property type="match status" value="1"/>
</dbReference>
<keyword evidence="3" id="KW-1185">Reference proteome</keyword>